<proteinExistence type="predicted"/>
<name>E0WF92_9BURK</name>
<reference evidence="1" key="1">
    <citation type="journal article" date="2011" name="ISME J.">
        <title>Endofungal bacterium controls its host by an hrp type III secretion system.</title>
        <authorList>
            <person name="Lackner G."/>
            <person name="Moebius N."/>
            <person name="Hertweck C."/>
        </authorList>
    </citation>
    <scope>NUCLEOTIDE SEQUENCE</scope>
    <source>
        <strain evidence="1">HKI-0454</strain>
    </source>
</reference>
<dbReference type="EMBL" id="FN687446">
    <property type="protein sequence ID" value="CBK52136.1"/>
    <property type="molecule type" value="Genomic_DNA"/>
</dbReference>
<dbReference type="InterPro" id="IPR013391">
    <property type="entry name" value="T3SS_HrpB2"/>
</dbReference>
<dbReference type="Pfam" id="PF09487">
    <property type="entry name" value="HrpB2"/>
    <property type="match status" value="1"/>
</dbReference>
<accession>E0WF92</accession>
<organism evidence="1">
    <name type="scientific">Mycetohabitans rhizoxinica</name>
    <dbReference type="NCBI Taxonomy" id="412963"/>
    <lineage>
        <taxon>Bacteria</taxon>
        <taxon>Pseudomonadati</taxon>
        <taxon>Pseudomonadota</taxon>
        <taxon>Betaproteobacteria</taxon>
        <taxon>Burkholderiales</taxon>
        <taxon>Burkholderiaceae</taxon>
        <taxon>Mycetohabitans</taxon>
    </lineage>
</organism>
<sequence>MFDPTWSSDMTQPLQMAGMETILGRAQDADKTMPSPEAVSRFQALMQQADVAAPTTEPSGEMSALSRIVGTHDVQMEQVLNDVDALQHNMGNLSPGETAAASNLVMTRVANLQVETTVAMSLTTSTKGSIETLLKNQ</sequence>
<gene>
    <name evidence="1" type="primary">sctI</name>
</gene>
<dbReference type="AlphaFoldDB" id="E0WF92"/>
<evidence type="ECO:0000313" key="1">
    <source>
        <dbReference type="EMBL" id="CBK52136.1"/>
    </source>
</evidence>
<protein>
    <submittedName>
        <fullName evidence="1">Type III secretion protein SctI</fullName>
    </submittedName>
</protein>